<keyword evidence="2" id="KW-0472">Membrane</keyword>
<proteinExistence type="predicted"/>
<reference evidence="3" key="1">
    <citation type="submission" date="2020-11" db="EMBL/GenBank/DDBJ databases">
        <title>Nocardioides sp. CBS4Y-1, whole genome shotgun sequence.</title>
        <authorList>
            <person name="Tuo L."/>
        </authorList>
    </citation>
    <scope>NUCLEOTIDE SEQUENCE</scope>
    <source>
        <strain evidence="3">CBS4Y-1</strain>
    </source>
</reference>
<accession>A0A930V3Y3</accession>
<evidence type="ECO:0000256" key="2">
    <source>
        <dbReference type="SAM" id="Phobius"/>
    </source>
</evidence>
<feature type="transmembrane region" description="Helical" evidence="2">
    <location>
        <begin position="33"/>
        <end position="54"/>
    </location>
</feature>
<sequence length="145" mass="14972">MDARDAPGPTEGQAPVPGLASRYGTPPAWRGRVALAVVAVVIAALAALLGWAAWSTATPEVRSSLVGFEVVDDNTVDATVQVQLADRAAGVQCVLRAIAVDKSTVGEVTYAPDSSGTREIEIRTSRGATSVENVGCTADGQNRPR</sequence>
<dbReference type="RefSeq" id="WP_194504825.1">
    <property type="nucleotide sequence ID" value="NZ_JADIVZ010000013.1"/>
</dbReference>
<protein>
    <submittedName>
        <fullName evidence="3">DUF4307 domain-containing protein</fullName>
    </submittedName>
</protein>
<gene>
    <name evidence="3" type="ORF">ISG29_17895</name>
</gene>
<organism evidence="3 4">
    <name type="scientific">Nocardioides acrostichi</name>
    <dbReference type="NCBI Taxonomy" id="2784339"/>
    <lineage>
        <taxon>Bacteria</taxon>
        <taxon>Bacillati</taxon>
        <taxon>Actinomycetota</taxon>
        <taxon>Actinomycetes</taxon>
        <taxon>Propionibacteriales</taxon>
        <taxon>Nocardioidaceae</taxon>
        <taxon>Nocardioides</taxon>
    </lineage>
</organism>
<dbReference type="InterPro" id="IPR025443">
    <property type="entry name" value="DUF4307"/>
</dbReference>
<comment type="caution">
    <text evidence="3">The sequence shown here is derived from an EMBL/GenBank/DDBJ whole genome shotgun (WGS) entry which is preliminary data.</text>
</comment>
<dbReference type="EMBL" id="JADIVZ010000013">
    <property type="protein sequence ID" value="MBF4163559.1"/>
    <property type="molecule type" value="Genomic_DNA"/>
</dbReference>
<keyword evidence="4" id="KW-1185">Reference proteome</keyword>
<evidence type="ECO:0000256" key="1">
    <source>
        <dbReference type="SAM" id="MobiDB-lite"/>
    </source>
</evidence>
<keyword evidence="2" id="KW-0812">Transmembrane</keyword>
<dbReference type="AlphaFoldDB" id="A0A930V3Y3"/>
<name>A0A930V3Y3_9ACTN</name>
<dbReference type="Pfam" id="PF14155">
    <property type="entry name" value="DUF4307"/>
    <property type="match status" value="1"/>
</dbReference>
<keyword evidence="2" id="KW-1133">Transmembrane helix</keyword>
<feature type="region of interest" description="Disordered" evidence="1">
    <location>
        <begin position="1"/>
        <end position="20"/>
    </location>
</feature>
<dbReference type="Proteomes" id="UP000656804">
    <property type="component" value="Unassembled WGS sequence"/>
</dbReference>
<evidence type="ECO:0000313" key="3">
    <source>
        <dbReference type="EMBL" id="MBF4163559.1"/>
    </source>
</evidence>
<evidence type="ECO:0000313" key="4">
    <source>
        <dbReference type="Proteomes" id="UP000656804"/>
    </source>
</evidence>